<evidence type="ECO:0000313" key="2">
    <source>
        <dbReference type="EMBL" id="MCZ3844746.1"/>
    </source>
</evidence>
<evidence type="ECO:0008006" key="4">
    <source>
        <dbReference type="Google" id="ProtNLM"/>
    </source>
</evidence>
<sequence>MLYNRVISETKDKQEKLSFRNREFFRKFVTYTSYIAKNKDQDILEKRMLEILDDIIAAQEDGLDADEYFGKDPEKIAQEIVEITPRKGFLTSNGIYGAVAMVFLIHGFQFSNLDVGNAIILAVLGYWLTIYGNHVVSGMIYNKKGVELARNDLKLAGLLLAFIVVIAVGVLVKTPFIIAKNDWINWLFNGILCMLLIWNVWRSLYIKKKK</sequence>
<keyword evidence="1" id="KW-0472">Membrane</keyword>
<dbReference type="EMBL" id="JAKHLF010000005">
    <property type="protein sequence ID" value="MCZ3844746.1"/>
    <property type="molecule type" value="Genomic_DNA"/>
</dbReference>
<accession>A0AAP3M3R8</accession>
<keyword evidence="1" id="KW-0812">Transmembrane</keyword>
<protein>
    <recommendedName>
        <fullName evidence="4">DUF1129 domain-containing protein</fullName>
    </recommendedName>
</protein>
<organism evidence="2 3">
    <name type="scientific">Lactobacillus mulieris</name>
    <dbReference type="NCBI Taxonomy" id="2508708"/>
    <lineage>
        <taxon>Bacteria</taxon>
        <taxon>Bacillati</taxon>
        <taxon>Bacillota</taxon>
        <taxon>Bacilli</taxon>
        <taxon>Lactobacillales</taxon>
        <taxon>Lactobacillaceae</taxon>
        <taxon>Lactobacillus</taxon>
    </lineage>
</organism>
<proteinExistence type="predicted"/>
<reference evidence="2" key="1">
    <citation type="submission" date="2022-01" db="EMBL/GenBank/DDBJ databases">
        <title>VMRC isolate genome collection.</title>
        <authorList>
            <person name="France M."/>
            <person name="Rutt L."/>
            <person name="Humphrys M."/>
            <person name="Ravel J."/>
        </authorList>
    </citation>
    <scope>NUCLEOTIDE SEQUENCE</scope>
    <source>
        <strain evidence="2">C0127B5</strain>
    </source>
</reference>
<feature type="transmembrane region" description="Helical" evidence="1">
    <location>
        <begin position="153"/>
        <end position="171"/>
    </location>
</feature>
<feature type="transmembrane region" description="Helical" evidence="1">
    <location>
        <begin position="183"/>
        <end position="201"/>
    </location>
</feature>
<dbReference type="SUPFAM" id="SSF158560">
    <property type="entry name" value="BH3980-like"/>
    <property type="match status" value="1"/>
</dbReference>
<keyword evidence="1" id="KW-1133">Transmembrane helix</keyword>
<dbReference type="AlphaFoldDB" id="A0AAP3M3R8"/>
<feature type="transmembrane region" description="Helical" evidence="1">
    <location>
        <begin position="94"/>
        <end position="112"/>
    </location>
</feature>
<feature type="transmembrane region" description="Helical" evidence="1">
    <location>
        <begin position="118"/>
        <end position="141"/>
    </location>
</feature>
<dbReference type="GeneID" id="97458760"/>
<dbReference type="Proteomes" id="UP001213015">
    <property type="component" value="Unassembled WGS sequence"/>
</dbReference>
<name>A0AAP3M3R8_9LACO</name>
<gene>
    <name evidence="2" type="ORF">L2422_04325</name>
</gene>
<evidence type="ECO:0000313" key="3">
    <source>
        <dbReference type="Proteomes" id="UP001213015"/>
    </source>
</evidence>
<evidence type="ECO:0000256" key="1">
    <source>
        <dbReference type="SAM" id="Phobius"/>
    </source>
</evidence>
<comment type="caution">
    <text evidence="2">The sequence shown here is derived from an EMBL/GenBank/DDBJ whole genome shotgun (WGS) entry which is preliminary data.</text>
</comment>
<dbReference type="RefSeq" id="WP_006587531.1">
    <property type="nucleotide sequence ID" value="NZ_CP160088.1"/>
</dbReference>